<feature type="compositionally biased region" description="Pro residues" evidence="1">
    <location>
        <begin position="266"/>
        <end position="276"/>
    </location>
</feature>
<evidence type="ECO:0008006" key="4">
    <source>
        <dbReference type="Google" id="ProtNLM"/>
    </source>
</evidence>
<evidence type="ECO:0000313" key="3">
    <source>
        <dbReference type="Proteomes" id="UP000051952"/>
    </source>
</evidence>
<feature type="region of interest" description="Disordered" evidence="1">
    <location>
        <begin position="436"/>
        <end position="462"/>
    </location>
</feature>
<reference evidence="3" key="1">
    <citation type="submission" date="2015-09" db="EMBL/GenBank/DDBJ databases">
        <authorList>
            <consortium name="Pathogen Informatics"/>
        </authorList>
    </citation>
    <scope>NUCLEOTIDE SEQUENCE [LARGE SCALE GENOMIC DNA]</scope>
    <source>
        <strain evidence="3">Lake Konstanz</strain>
    </source>
</reference>
<dbReference type="AlphaFoldDB" id="A0A0S4IPS0"/>
<protein>
    <recommendedName>
        <fullName evidence="4">Leucine-rich repeat protein</fullName>
    </recommendedName>
</protein>
<proteinExistence type="predicted"/>
<dbReference type="Proteomes" id="UP000051952">
    <property type="component" value="Unassembled WGS sequence"/>
</dbReference>
<organism evidence="2 3">
    <name type="scientific">Bodo saltans</name>
    <name type="common">Flagellated protozoan</name>
    <dbReference type="NCBI Taxonomy" id="75058"/>
    <lineage>
        <taxon>Eukaryota</taxon>
        <taxon>Discoba</taxon>
        <taxon>Euglenozoa</taxon>
        <taxon>Kinetoplastea</taxon>
        <taxon>Metakinetoplastina</taxon>
        <taxon>Eubodonida</taxon>
        <taxon>Bodonidae</taxon>
        <taxon>Bodo</taxon>
    </lineage>
</organism>
<dbReference type="VEuPathDB" id="TriTrypDB:BSAL_53480"/>
<feature type="region of interest" description="Disordered" evidence="1">
    <location>
        <begin position="257"/>
        <end position="276"/>
    </location>
</feature>
<gene>
    <name evidence="2" type="ORF">BSAL_53480</name>
</gene>
<dbReference type="SUPFAM" id="SSF52047">
    <property type="entry name" value="RNI-like"/>
    <property type="match status" value="1"/>
</dbReference>
<evidence type="ECO:0000256" key="1">
    <source>
        <dbReference type="SAM" id="MobiDB-lite"/>
    </source>
</evidence>
<sequence>MKSIPLKRGKQPRVTRKKHNNLVRNIEFSYFNNNGSFTSTGSENLSRHSAGSPSPFLDSDDDEAAEAIALLQPRHSSESFEERIPEIDIEPFLPELITDATAEKIGVFPPQSIMQLVPALSRAIARQFNSHNPPLPRGRKTVVSITPPASFLEPASNFLPCIAPPAAANHLAAVPYVITDPTKLIFDDWHFSFLYIHQHSEVFPSDVVVKEPEKSPSRRIFGTAKTEELHKNAAEMSLHMSSVTSLPDIALVRTLSVESKDESERPTPPALAPAPAPPAVHPKSVFVAIEPYFAKKTPRMLTLEGLPLGDHPRSLCHLFFVSLSVFAQGSLRKLQLPFCGITTRTLLMLVAGLHHSSSISQHLLTEIDLSHNLLTSSSIPVLNLLLSTSKIYSLALHGNPLGSAVAEDANRDEQHDHIAIAPPSLKSGADLAALAPRPPRVNSRRKTLRRSGAAVPPSNENQKKPSIGHFIAFIREGCAKLESLDLGFTHLDPAEQEVVITSIVKMTQLKTIALDGLKLTPNNAAKLAVAVVDSPSLWSVSVNFITNCTSPQYRAKLKLACEERKGNAQAPKLRRNVTFTRHTSQNFSLSDEVPSIKALMADKNFLNISNSEWVDDWNISEGYTKYTTNDPSLYKKPKKPLTAR</sequence>
<keyword evidence="3" id="KW-1185">Reference proteome</keyword>
<accession>A0A0S4IPS0</accession>
<dbReference type="EMBL" id="CYKH01000110">
    <property type="protein sequence ID" value="CUE71615.1"/>
    <property type="molecule type" value="Genomic_DNA"/>
</dbReference>
<dbReference type="Gene3D" id="3.80.10.10">
    <property type="entry name" value="Ribonuclease Inhibitor"/>
    <property type="match status" value="1"/>
</dbReference>
<name>A0A0S4IPS0_BODSA</name>
<evidence type="ECO:0000313" key="2">
    <source>
        <dbReference type="EMBL" id="CUE71615.1"/>
    </source>
</evidence>
<dbReference type="InterPro" id="IPR032675">
    <property type="entry name" value="LRR_dom_sf"/>
</dbReference>